<protein>
    <recommendedName>
        <fullName evidence="7">Rhodopsin domain-containing protein</fullName>
    </recommendedName>
</protein>
<keyword evidence="9" id="KW-1185">Reference proteome</keyword>
<name>A0A1L7XT98_9HELO</name>
<feature type="transmembrane region" description="Helical" evidence="6">
    <location>
        <begin position="215"/>
        <end position="238"/>
    </location>
</feature>
<feature type="transmembrane region" description="Helical" evidence="6">
    <location>
        <begin position="184"/>
        <end position="203"/>
    </location>
</feature>
<evidence type="ECO:0000256" key="3">
    <source>
        <dbReference type="ARBA" id="ARBA00022989"/>
    </source>
</evidence>
<dbReference type="GO" id="GO:0016020">
    <property type="term" value="C:membrane"/>
    <property type="evidence" value="ECO:0007669"/>
    <property type="project" value="UniProtKB-SubCell"/>
</dbReference>
<organism evidence="8 9">
    <name type="scientific">Phialocephala subalpina</name>
    <dbReference type="NCBI Taxonomy" id="576137"/>
    <lineage>
        <taxon>Eukaryota</taxon>
        <taxon>Fungi</taxon>
        <taxon>Dikarya</taxon>
        <taxon>Ascomycota</taxon>
        <taxon>Pezizomycotina</taxon>
        <taxon>Leotiomycetes</taxon>
        <taxon>Helotiales</taxon>
        <taxon>Mollisiaceae</taxon>
        <taxon>Phialocephala</taxon>
        <taxon>Phialocephala fortinii species complex</taxon>
    </lineage>
</organism>
<feature type="transmembrane region" description="Helical" evidence="6">
    <location>
        <begin position="12"/>
        <end position="29"/>
    </location>
</feature>
<dbReference type="InterPro" id="IPR052337">
    <property type="entry name" value="SAT4-like"/>
</dbReference>
<evidence type="ECO:0000259" key="7">
    <source>
        <dbReference type="Pfam" id="PF20684"/>
    </source>
</evidence>
<dbReference type="Pfam" id="PF20684">
    <property type="entry name" value="Fung_rhodopsin"/>
    <property type="match status" value="1"/>
</dbReference>
<dbReference type="OrthoDB" id="3903189at2759"/>
<dbReference type="PANTHER" id="PTHR33048">
    <property type="entry name" value="PTH11-LIKE INTEGRAL MEMBRANE PROTEIN (AFU_ORTHOLOGUE AFUA_5G11245)"/>
    <property type="match status" value="1"/>
</dbReference>
<evidence type="ECO:0000256" key="4">
    <source>
        <dbReference type="ARBA" id="ARBA00023136"/>
    </source>
</evidence>
<dbReference type="InterPro" id="IPR049326">
    <property type="entry name" value="Rhodopsin_dom_fungi"/>
</dbReference>
<keyword evidence="3 6" id="KW-1133">Transmembrane helix</keyword>
<evidence type="ECO:0000256" key="1">
    <source>
        <dbReference type="ARBA" id="ARBA00004141"/>
    </source>
</evidence>
<comment type="subcellular location">
    <subcellularLocation>
        <location evidence="1">Membrane</location>
        <topology evidence="1">Multi-pass membrane protein</topology>
    </subcellularLocation>
</comment>
<comment type="similarity">
    <text evidence="5">Belongs to the SAT4 family.</text>
</comment>
<evidence type="ECO:0000313" key="8">
    <source>
        <dbReference type="EMBL" id="CZR68225.1"/>
    </source>
</evidence>
<feature type="transmembrane region" description="Helical" evidence="6">
    <location>
        <begin position="105"/>
        <end position="124"/>
    </location>
</feature>
<evidence type="ECO:0000256" key="5">
    <source>
        <dbReference type="ARBA" id="ARBA00038359"/>
    </source>
</evidence>
<dbReference type="AlphaFoldDB" id="A0A1L7XT98"/>
<evidence type="ECO:0000256" key="6">
    <source>
        <dbReference type="SAM" id="Phobius"/>
    </source>
</evidence>
<reference evidence="8 9" key="1">
    <citation type="submission" date="2016-03" db="EMBL/GenBank/DDBJ databases">
        <authorList>
            <person name="Ploux O."/>
        </authorList>
    </citation>
    <scope>NUCLEOTIDE SEQUENCE [LARGE SCALE GENOMIC DNA]</scope>
    <source>
        <strain evidence="8 9">UAMH 11012</strain>
    </source>
</reference>
<feature type="transmembrane region" description="Helical" evidence="6">
    <location>
        <begin position="49"/>
        <end position="68"/>
    </location>
</feature>
<sequence length="371" mass="41714">MVLHNDTDPVELAIESWIMYSVGMALIVLRMGAQIKRHGLKGLKPDDYVMCLTACLYTGLVVTLIGSVSGVGGNGFTADVVATWTDAEKKEHIKNAILVQVAEQFMLSTVYSVKVCMLLIYSRLTMGLKERFAVKLLAGYVALGFIGTEIAMFALCRPYNQYWAVPPNDIDQCAFYRKYSLPQAVFNISSDALMLAVPLPLLIRSRLPIKQKIAMVFIFSMGLFVITAGIMSKSFALLPQNLDNIVYAFWYLREASVAVYVANMPLLWPMIRATIKFITREKDTIVSKGTGNNTAYELKSRKMQSKRLPDEETGTWDENSSQEMIVDRAVIFKDQTFEVQVTENKNFTKSRVYDESYHGENVYKVGVDSKS</sequence>
<dbReference type="PANTHER" id="PTHR33048:SF149">
    <property type="entry name" value="UBID FAMILY DECARBOXYLASE"/>
    <property type="match status" value="1"/>
</dbReference>
<feature type="transmembrane region" description="Helical" evidence="6">
    <location>
        <begin position="250"/>
        <end position="271"/>
    </location>
</feature>
<dbReference type="EMBL" id="FJOG01000052">
    <property type="protein sequence ID" value="CZR68225.1"/>
    <property type="molecule type" value="Genomic_DNA"/>
</dbReference>
<evidence type="ECO:0000256" key="2">
    <source>
        <dbReference type="ARBA" id="ARBA00022692"/>
    </source>
</evidence>
<dbReference type="STRING" id="576137.A0A1L7XT98"/>
<keyword evidence="4 6" id="KW-0472">Membrane</keyword>
<dbReference type="Proteomes" id="UP000184330">
    <property type="component" value="Unassembled WGS sequence"/>
</dbReference>
<proteinExistence type="inferred from homology"/>
<evidence type="ECO:0000313" key="9">
    <source>
        <dbReference type="Proteomes" id="UP000184330"/>
    </source>
</evidence>
<accession>A0A1L7XT98</accession>
<gene>
    <name evidence="8" type="ORF">PAC_18124</name>
</gene>
<keyword evidence="2 6" id="KW-0812">Transmembrane</keyword>
<feature type="transmembrane region" description="Helical" evidence="6">
    <location>
        <begin position="136"/>
        <end position="155"/>
    </location>
</feature>
<feature type="domain" description="Rhodopsin" evidence="7">
    <location>
        <begin position="30"/>
        <end position="272"/>
    </location>
</feature>